<name>A0ABU1SB07_9MICO</name>
<proteinExistence type="predicted"/>
<comment type="caution">
    <text evidence="3">The sequence shown here is derived from an EMBL/GenBank/DDBJ whole genome shotgun (WGS) entry which is preliminary data.</text>
</comment>
<dbReference type="RefSeq" id="WP_310018927.1">
    <property type="nucleotide sequence ID" value="NZ_JAVDUM010000005.1"/>
</dbReference>
<accession>A0ABU1SB07</accession>
<evidence type="ECO:0000259" key="2">
    <source>
        <dbReference type="Pfam" id="PF13643"/>
    </source>
</evidence>
<dbReference type="Proteomes" id="UP001259347">
    <property type="component" value="Unassembled WGS sequence"/>
</dbReference>
<keyword evidence="4" id="KW-1185">Reference proteome</keyword>
<dbReference type="Pfam" id="PF13643">
    <property type="entry name" value="DUF4145"/>
    <property type="match status" value="1"/>
</dbReference>
<evidence type="ECO:0000256" key="1">
    <source>
        <dbReference type="SAM" id="MobiDB-lite"/>
    </source>
</evidence>
<feature type="region of interest" description="Disordered" evidence="1">
    <location>
        <begin position="255"/>
        <end position="275"/>
    </location>
</feature>
<dbReference type="InterPro" id="IPR025285">
    <property type="entry name" value="DUF4145"/>
</dbReference>
<feature type="domain" description="DUF4145" evidence="2">
    <location>
        <begin position="134"/>
        <end position="203"/>
    </location>
</feature>
<gene>
    <name evidence="3" type="ORF">J2Y69_001391</name>
</gene>
<sequence>MASHRDDELERPDAFSLKDCPHCGRHAHQVLTTPRIIIEDSDTEESEVYLIDDQAGAFEPSGAKVVPADWRYNAEVQKMWKPYVPGARWQATLCAACKSLSLWREGVLIFPATIAGGPSPHPDMPEATVALYREAAAVLAGSKRAAAALARAAVESLLLETDTSGQHRDLNTRVGELRGTINDDLWKVLTALRVVGNDALHGGDGELIAVYLQDSEGELAETFLGAINALVEELITRPRRASTLYDMLPAAKREAAERAATQAESRRTSAGEASA</sequence>
<evidence type="ECO:0000313" key="4">
    <source>
        <dbReference type="Proteomes" id="UP001259347"/>
    </source>
</evidence>
<reference evidence="3 4" key="1">
    <citation type="submission" date="2023-07" db="EMBL/GenBank/DDBJ databases">
        <title>Sorghum-associated microbial communities from plants grown in Nebraska, USA.</title>
        <authorList>
            <person name="Schachtman D."/>
        </authorList>
    </citation>
    <scope>NUCLEOTIDE SEQUENCE [LARGE SCALE GENOMIC DNA]</scope>
    <source>
        <strain evidence="3 4">2980</strain>
    </source>
</reference>
<protein>
    <recommendedName>
        <fullName evidence="2">DUF4145 domain-containing protein</fullName>
    </recommendedName>
</protein>
<evidence type="ECO:0000313" key="3">
    <source>
        <dbReference type="EMBL" id="MDR6866792.1"/>
    </source>
</evidence>
<organism evidence="3 4">
    <name type="scientific">Microbacterium resistens</name>
    <dbReference type="NCBI Taxonomy" id="156977"/>
    <lineage>
        <taxon>Bacteria</taxon>
        <taxon>Bacillati</taxon>
        <taxon>Actinomycetota</taxon>
        <taxon>Actinomycetes</taxon>
        <taxon>Micrococcales</taxon>
        <taxon>Microbacteriaceae</taxon>
        <taxon>Microbacterium</taxon>
    </lineage>
</organism>
<dbReference type="EMBL" id="JAVDUM010000005">
    <property type="protein sequence ID" value="MDR6866792.1"/>
    <property type="molecule type" value="Genomic_DNA"/>
</dbReference>